<name>H8FN76_MAGML</name>
<reference evidence="1 2" key="1">
    <citation type="journal article" date="2012" name="J. Bacteriol.">
        <title>Draft Genome Sequence of the Purple Photosynthetic Bacterium Phaeospirillum molischianum DSM120, a Particularly Versatile Bacterium.</title>
        <authorList>
            <person name="Duquesne K."/>
            <person name="Prima V."/>
            <person name="Ji B."/>
            <person name="Rouy Z."/>
            <person name="Medigue C."/>
            <person name="Talla E."/>
            <person name="Sturgis J.N."/>
        </authorList>
    </citation>
    <scope>NUCLEOTIDE SEQUENCE [LARGE SCALE GENOMIC DNA]</scope>
    <source>
        <strain evidence="2">DSM120</strain>
    </source>
</reference>
<accession>H8FN76</accession>
<organism evidence="1 2">
    <name type="scientific">Magnetospirillum molischianum DSM 120</name>
    <dbReference type="NCBI Taxonomy" id="1150626"/>
    <lineage>
        <taxon>Bacteria</taxon>
        <taxon>Pseudomonadati</taxon>
        <taxon>Pseudomonadota</taxon>
        <taxon>Alphaproteobacteria</taxon>
        <taxon>Rhodospirillales</taxon>
        <taxon>Rhodospirillaceae</taxon>
        <taxon>Magnetospirillum</taxon>
    </lineage>
</organism>
<sequence length="187" mass="20155">MPTTMAFYLRALERAFIDLRLPVLCAVAFFAAPLPGLTQSLEPGAFPEPAAQAPVVLRPPLQPPAPVAPPAPALPPPPIHLGADLPFQIAVLQGLDKVSARVMTIEAPVGEPVRFGSLEIIARACKKRPPEDQPESAAFLDIWELRPGEPTAELFRGWMFASSPALSAMEHPVYDIWVLDCRGAPGR</sequence>
<evidence type="ECO:0000313" key="2">
    <source>
        <dbReference type="Proteomes" id="UP000004169"/>
    </source>
</evidence>
<proteinExistence type="predicted"/>
<comment type="caution">
    <text evidence="1">The sequence shown here is derived from an EMBL/GenBank/DDBJ whole genome shotgun (WGS) entry which is preliminary data.</text>
</comment>
<dbReference type="AlphaFoldDB" id="H8FN76"/>
<gene>
    <name evidence="1" type="ORF">PHAMO_10239</name>
</gene>
<dbReference type="EMBL" id="CAHP01000001">
    <property type="protein sequence ID" value="CCG39814.1"/>
    <property type="molecule type" value="Genomic_DNA"/>
</dbReference>
<dbReference type="InterPro" id="IPR019225">
    <property type="entry name" value="DUF2155"/>
</dbReference>
<dbReference type="eggNOG" id="COG4765">
    <property type="taxonomic scope" value="Bacteria"/>
</dbReference>
<evidence type="ECO:0008006" key="3">
    <source>
        <dbReference type="Google" id="ProtNLM"/>
    </source>
</evidence>
<dbReference type="RefSeq" id="WP_002725555.1">
    <property type="nucleotide sequence ID" value="NZ_CAHP01000001.1"/>
</dbReference>
<dbReference type="Pfam" id="PF09923">
    <property type="entry name" value="DUF2155"/>
    <property type="match status" value="1"/>
</dbReference>
<dbReference type="STRING" id="1150626.PHAMO_10239"/>
<protein>
    <recommendedName>
        <fullName evidence="3">Cellulase-like protein</fullName>
    </recommendedName>
</protein>
<evidence type="ECO:0000313" key="1">
    <source>
        <dbReference type="EMBL" id="CCG39814.1"/>
    </source>
</evidence>
<dbReference type="Proteomes" id="UP000004169">
    <property type="component" value="Unassembled WGS sequence"/>
</dbReference>
<keyword evidence="2" id="KW-1185">Reference proteome</keyword>